<name>A0A022W3N0_TRIRU</name>
<feature type="transmembrane region" description="Helical" evidence="1">
    <location>
        <begin position="244"/>
        <end position="268"/>
    </location>
</feature>
<accession>A0A022W3N0</accession>
<proteinExistence type="predicted"/>
<evidence type="ECO:0000256" key="1">
    <source>
        <dbReference type="SAM" id="Phobius"/>
    </source>
</evidence>
<dbReference type="AlphaFoldDB" id="A0A022W3N0"/>
<organism evidence="2">
    <name type="scientific">Trichophyton rubrum CBS 288.86</name>
    <dbReference type="NCBI Taxonomy" id="1215330"/>
    <lineage>
        <taxon>Eukaryota</taxon>
        <taxon>Fungi</taxon>
        <taxon>Dikarya</taxon>
        <taxon>Ascomycota</taxon>
        <taxon>Pezizomycotina</taxon>
        <taxon>Eurotiomycetes</taxon>
        <taxon>Eurotiomycetidae</taxon>
        <taxon>Onygenales</taxon>
        <taxon>Arthrodermataceae</taxon>
        <taxon>Trichophyton</taxon>
    </lineage>
</organism>
<keyword evidence="1" id="KW-0472">Membrane</keyword>
<dbReference type="PANTHER" id="PTHR42024">
    <property type="entry name" value="AMINO ACID PERMEASE_ SLC12A DOMAIN-CONTAINING PROTEIN"/>
    <property type="match status" value="1"/>
</dbReference>
<keyword evidence="1" id="KW-0812">Transmembrane</keyword>
<feature type="transmembrane region" description="Helical" evidence="1">
    <location>
        <begin position="31"/>
        <end position="53"/>
    </location>
</feature>
<dbReference type="PANTHER" id="PTHR42024:SF1">
    <property type="entry name" value="AMINO ACID PERMEASE_ SLC12A DOMAIN-CONTAINING PROTEIN"/>
    <property type="match status" value="1"/>
</dbReference>
<evidence type="ECO:0000313" key="2">
    <source>
        <dbReference type="EMBL" id="EZF53050.1"/>
    </source>
</evidence>
<dbReference type="Proteomes" id="UP000023758">
    <property type="component" value="Unassembled WGS sequence"/>
</dbReference>
<feature type="transmembrane region" description="Helical" evidence="1">
    <location>
        <begin position="220"/>
        <end position="238"/>
    </location>
</feature>
<dbReference type="EMBL" id="KK207831">
    <property type="protein sequence ID" value="EZF53050.1"/>
    <property type="molecule type" value="Genomic_DNA"/>
</dbReference>
<feature type="transmembrane region" description="Helical" evidence="1">
    <location>
        <begin position="59"/>
        <end position="80"/>
    </location>
</feature>
<reference evidence="2" key="1">
    <citation type="submission" date="2014-02" db="EMBL/GenBank/DDBJ databases">
        <title>The Genome Sequence of Trichophyton rubrum (morphotype fischeri) CBS 288.86.</title>
        <authorList>
            <consortium name="The Broad Institute Genomics Platform"/>
            <person name="Cuomo C.A."/>
            <person name="White T.C."/>
            <person name="Graser Y."/>
            <person name="Martinez-Rossi N."/>
            <person name="Heitman J."/>
            <person name="Young S.K."/>
            <person name="Zeng Q."/>
            <person name="Gargeya S."/>
            <person name="Abouelleil A."/>
            <person name="Alvarado L."/>
            <person name="Chapman S.B."/>
            <person name="Gainer-Dewar J."/>
            <person name="Goldberg J."/>
            <person name="Griggs A."/>
            <person name="Gujja S."/>
            <person name="Hansen M."/>
            <person name="Howarth C."/>
            <person name="Imamovic A."/>
            <person name="Larimer J."/>
            <person name="Martinez D."/>
            <person name="Murphy C."/>
            <person name="Pearson M.D."/>
            <person name="Persinoti G."/>
            <person name="Poon T."/>
            <person name="Priest M."/>
            <person name="Roberts A.D."/>
            <person name="Saif S."/>
            <person name="Shea T.D."/>
            <person name="Sykes S.N."/>
            <person name="Wortman J."/>
            <person name="Nusbaum C."/>
            <person name="Birren B."/>
        </authorList>
    </citation>
    <scope>NUCLEOTIDE SEQUENCE [LARGE SCALE GENOMIC DNA]</scope>
    <source>
        <strain evidence="2">CBS 288.86</strain>
    </source>
</reference>
<protein>
    <submittedName>
        <fullName evidence="2">Uncharacterized protein</fullName>
    </submittedName>
</protein>
<gene>
    <name evidence="2" type="ORF">H103_03977</name>
</gene>
<sequence length="338" mass="38240">MDKLMVPDVPVIPGPPELPYSLRSRKRSISIFWTLFIIDTLVQPLVLYFTLWYCTNLSHNLVFTISTAALGGVAVVEYFYRFYNLFKKGSKVRPLNARRSWLDFFQVNFTIVWLILAVELIIGTVQEEPYIRLLAMPLPTVMFYFGLVHLTLDLLRALGYQAPFRISSTPKGYVMPTALYVLIEDVVAVDGGGGQVYRRAIRDRYLSSPYFRQMLFEMNCFWGGGSVISAAVITALVFTTPRDVAYTLGWSLPFVWAGSWVLITIPWVQADLRKEKAAWGKYSLHGIPYTDDITCPTPQTRFISVSGRLMSSLPFQKPVKLDRVDNNNAASGSDSEAV</sequence>
<feature type="transmembrane region" description="Helical" evidence="1">
    <location>
        <begin position="134"/>
        <end position="155"/>
    </location>
</feature>
<feature type="transmembrane region" description="Helical" evidence="1">
    <location>
        <begin position="101"/>
        <end position="122"/>
    </location>
</feature>
<keyword evidence="1" id="KW-1133">Transmembrane helix</keyword>
<dbReference type="OrthoDB" id="4838853at2759"/>